<proteinExistence type="predicted"/>
<keyword evidence="2" id="KW-1185">Reference proteome</keyword>
<comment type="caution">
    <text evidence="1">The sequence shown here is derived from an EMBL/GenBank/DDBJ whole genome shotgun (WGS) entry which is preliminary data.</text>
</comment>
<name>A0A9P4ME93_9PEZI</name>
<accession>A0A9P4ME93</accession>
<evidence type="ECO:0000313" key="2">
    <source>
        <dbReference type="Proteomes" id="UP000799439"/>
    </source>
</evidence>
<sequence length="191" mass="22227">MHVLLSQYILRCGPYSHVPYRSSSSLNCVRRGPASIHGDVMMPSHAFDRLGCRRHVGVSNTDPYTIFLELFPLPHRCRYKACQNEGRNKKNENSLLMHVGDGYKKWRLSIYIYTTWTQHARFLGLFFVKELRSRFKGFWLQEIIRYINGSCAFDRSSITGYSMPTGLDPTALNFVTMKCGPRRHEQKNRQS</sequence>
<dbReference type="Proteomes" id="UP000799439">
    <property type="component" value="Unassembled WGS sequence"/>
</dbReference>
<organism evidence="1 2">
    <name type="scientific">Myriangium duriaei CBS 260.36</name>
    <dbReference type="NCBI Taxonomy" id="1168546"/>
    <lineage>
        <taxon>Eukaryota</taxon>
        <taxon>Fungi</taxon>
        <taxon>Dikarya</taxon>
        <taxon>Ascomycota</taxon>
        <taxon>Pezizomycotina</taxon>
        <taxon>Dothideomycetes</taxon>
        <taxon>Dothideomycetidae</taxon>
        <taxon>Myriangiales</taxon>
        <taxon>Myriangiaceae</taxon>
        <taxon>Myriangium</taxon>
    </lineage>
</organism>
<protein>
    <submittedName>
        <fullName evidence="1">Uncharacterized protein</fullName>
    </submittedName>
</protein>
<dbReference type="AlphaFoldDB" id="A0A9P4ME93"/>
<dbReference type="EMBL" id="ML996090">
    <property type="protein sequence ID" value="KAF2149953.1"/>
    <property type="molecule type" value="Genomic_DNA"/>
</dbReference>
<reference evidence="1" key="1">
    <citation type="journal article" date="2020" name="Stud. Mycol.">
        <title>101 Dothideomycetes genomes: a test case for predicting lifestyles and emergence of pathogens.</title>
        <authorList>
            <person name="Haridas S."/>
            <person name="Albert R."/>
            <person name="Binder M."/>
            <person name="Bloem J."/>
            <person name="Labutti K."/>
            <person name="Salamov A."/>
            <person name="Andreopoulos B."/>
            <person name="Baker S."/>
            <person name="Barry K."/>
            <person name="Bills G."/>
            <person name="Bluhm B."/>
            <person name="Cannon C."/>
            <person name="Castanera R."/>
            <person name="Culley D."/>
            <person name="Daum C."/>
            <person name="Ezra D."/>
            <person name="Gonzalez J."/>
            <person name="Henrissat B."/>
            <person name="Kuo A."/>
            <person name="Liang C."/>
            <person name="Lipzen A."/>
            <person name="Lutzoni F."/>
            <person name="Magnuson J."/>
            <person name="Mondo S."/>
            <person name="Nolan M."/>
            <person name="Ohm R."/>
            <person name="Pangilinan J."/>
            <person name="Park H.-J."/>
            <person name="Ramirez L."/>
            <person name="Alfaro M."/>
            <person name="Sun H."/>
            <person name="Tritt A."/>
            <person name="Yoshinaga Y."/>
            <person name="Zwiers L.-H."/>
            <person name="Turgeon B."/>
            <person name="Goodwin S."/>
            <person name="Spatafora J."/>
            <person name="Crous P."/>
            <person name="Grigoriev I."/>
        </authorList>
    </citation>
    <scope>NUCLEOTIDE SEQUENCE</scope>
    <source>
        <strain evidence="1">CBS 260.36</strain>
    </source>
</reference>
<gene>
    <name evidence="1" type="ORF">K461DRAFT_37071</name>
</gene>
<evidence type="ECO:0000313" key="1">
    <source>
        <dbReference type="EMBL" id="KAF2149953.1"/>
    </source>
</evidence>